<keyword evidence="4" id="KW-1185">Reference proteome</keyword>
<name>A0A9N8E5P0_9STRA</name>
<feature type="region of interest" description="Disordered" evidence="1">
    <location>
        <begin position="205"/>
        <end position="228"/>
    </location>
</feature>
<dbReference type="Proteomes" id="UP001153069">
    <property type="component" value="Unassembled WGS sequence"/>
</dbReference>
<reference evidence="3" key="1">
    <citation type="submission" date="2020-06" db="EMBL/GenBank/DDBJ databases">
        <authorList>
            <consortium name="Plant Systems Biology data submission"/>
        </authorList>
    </citation>
    <scope>NUCLEOTIDE SEQUENCE</scope>
    <source>
        <strain evidence="3">D6</strain>
    </source>
</reference>
<evidence type="ECO:0000256" key="1">
    <source>
        <dbReference type="SAM" id="MobiDB-lite"/>
    </source>
</evidence>
<sequence>MPKTSKKKRKSRSVVGEEDLEADACFSCSQVAAEPSQEIAPVKPSEQKNLDNLKASQREKALLDLSRLVLFKALAGEPIDRVKACKEAGIAGDKISTAAYAEVKDRLANVFGFELKRLPKYMDKAKSVPKKYKTDRLFVRTQDTELEQHSKDLLKVHTHASIERGLLMVILAFAYCKGANLPDGSRWITEVDLYALLHQLDPNLPAEPPSASAKKAGGRQHVLGDQDTLGTPNVDRLLEQFVKTDYLLREKLTEDNKLVAELLSHKDHSSMMTQTQQSSNGEDVTLVYAMGPRAALEIGRKQVLMFCAECMDISDVDPTMMAEFEEDEEEAGEEVGTQE</sequence>
<evidence type="ECO:0000313" key="3">
    <source>
        <dbReference type="EMBL" id="CAB9514314.1"/>
    </source>
</evidence>
<dbReference type="PANTHER" id="PTHR11736:SF14">
    <property type="entry name" value="NSE3 HOMOLOG, SMC5-SMC6 COMPLEX COMPONENT"/>
    <property type="match status" value="1"/>
</dbReference>
<gene>
    <name evidence="3" type="ORF">SEMRO_646_G180720.1</name>
</gene>
<protein>
    <recommendedName>
        <fullName evidence="2">MAGE domain-containing protein</fullName>
    </recommendedName>
</protein>
<accession>A0A9N8E5P0</accession>
<dbReference type="PANTHER" id="PTHR11736">
    <property type="entry name" value="MELANOMA-ASSOCIATED ANTIGEN MAGE ANTIGEN"/>
    <property type="match status" value="1"/>
</dbReference>
<dbReference type="Pfam" id="PF01454">
    <property type="entry name" value="MAGE"/>
    <property type="match status" value="1"/>
</dbReference>
<dbReference type="AlphaFoldDB" id="A0A9N8E5P0"/>
<evidence type="ECO:0000313" key="4">
    <source>
        <dbReference type="Proteomes" id="UP001153069"/>
    </source>
</evidence>
<dbReference type="Gene3D" id="1.10.10.1210">
    <property type="entry name" value="MAGE homology domain, winged helix WH2 motif"/>
    <property type="match status" value="1"/>
</dbReference>
<dbReference type="GO" id="GO:0005634">
    <property type="term" value="C:nucleus"/>
    <property type="evidence" value="ECO:0007669"/>
    <property type="project" value="TreeGrafter"/>
</dbReference>
<dbReference type="InterPro" id="IPR002190">
    <property type="entry name" value="MHD_dom"/>
</dbReference>
<dbReference type="InterPro" id="IPR037445">
    <property type="entry name" value="MAGE"/>
</dbReference>
<proteinExistence type="predicted"/>
<dbReference type="EMBL" id="CAICTM010000645">
    <property type="protein sequence ID" value="CAB9514314.1"/>
    <property type="molecule type" value="Genomic_DNA"/>
</dbReference>
<feature type="domain" description="MAGE" evidence="2">
    <location>
        <begin position="67"/>
        <end position="300"/>
    </location>
</feature>
<dbReference type="InterPro" id="IPR041899">
    <property type="entry name" value="MAGE_WH2"/>
</dbReference>
<dbReference type="OrthoDB" id="205198at2759"/>
<comment type="caution">
    <text evidence="3">The sequence shown here is derived from an EMBL/GenBank/DDBJ whole genome shotgun (WGS) entry which is preliminary data.</text>
</comment>
<organism evidence="3 4">
    <name type="scientific">Seminavis robusta</name>
    <dbReference type="NCBI Taxonomy" id="568900"/>
    <lineage>
        <taxon>Eukaryota</taxon>
        <taxon>Sar</taxon>
        <taxon>Stramenopiles</taxon>
        <taxon>Ochrophyta</taxon>
        <taxon>Bacillariophyta</taxon>
        <taxon>Bacillariophyceae</taxon>
        <taxon>Bacillariophycidae</taxon>
        <taxon>Naviculales</taxon>
        <taxon>Naviculaceae</taxon>
        <taxon>Seminavis</taxon>
    </lineage>
</organism>
<evidence type="ECO:0000259" key="2">
    <source>
        <dbReference type="Pfam" id="PF01454"/>
    </source>
</evidence>